<feature type="repeat" description="WD" evidence="6">
    <location>
        <begin position="425"/>
        <end position="465"/>
    </location>
</feature>
<accession>A0A2P8AK77</accession>
<dbReference type="InterPro" id="IPR051570">
    <property type="entry name" value="TBC1_cilium_biogenesis"/>
</dbReference>
<protein>
    <recommendedName>
        <fullName evidence="8">Small-subunit processome Utp12 domain-containing protein</fullName>
    </recommendedName>
</protein>
<dbReference type="AlphaFoldDB" id="A0A2P8AK77"/>
<dbReference type="InterPro" id="IPR007148">
    <property type="entry name" value="SSU_processome_Utp12"/>
</dbReference>
<dbReference type="SMART" id="SM00320">
    <property type="entry name" value="WD40"/>
    <property type="match status" value="11"/>
</dbReference>
<proteinExistence type="inferred from homology"/>
<feature type="compositionally biased region" description="Basic and acidic residues" evidence="7">
    <location>
        <begin position="403"/>
        <end position="412"/>
    </location>
</feature>
<dbReference type="EMBL" id="NHZQ01000003">
    <property type="protein sequence ID" value="PSK60847.1"/>
    <property type="molecule type" value="Genomic_DNA"/>
</dbReference>
<comment type="subcellular location">
    <subcellularLocation>
        <location evidence="1">Nucleus</location>
        <location evidence="1">Nucleolus</location>
    </subcellularLocation>
</comment>
<name>A0A2P8AK77_9PEZI</name>
<dbReference type="GO" id="GO:0030515">
    <property type="term" value="F:snoRNA binding"/>
    <property type="evidence" value="ECO:0007669"/>
    <property type="project" value="TreeGrafter"/>
</dbReference>
<dbReference type="FunFam" id="2.130.10.10:FF:000178">
    <property type="entry name" value="WD repeat domain 3"/>
    <property type="match status" value="1"/>
</dbReference>
<dbReference type="OrthoDB" id="407922at2759"/>
<feature type="domain" description="Small-subunit processome Utp12" evidence="8">
    <location>
        <begin position="833"/>
        <end position="933"/>
    </location>
</feature>
<feature type="repeat" description="WD" evidence="6">
    <location>
        <begin position="87"/>
        <end position="101"/>
    </location>
</feature>
<dbReference type="InterPro" id="IPR036322">
    <property type="entry name" value="WD40_repeat_dom_sf"/>
</dbReference>
<dbReference type="FunFam" id="2.130.10.10:FF:000157">
    <property type="entry name" value="WD repeat domain 3"/>
    <property type="match status" value="1"/>
</dbReference>
<feature type="repeat" description="WD" evidence="6">
    <location>
        <begin position="605"/>
        <end position="646"/>
    </location>
</feature>
<dbReference type="GO" id="GO:0034388">
    <property type="term" value="C:Pwp2p-containing subcomplex of 90S preribosome"/>
    <property type="evidence" value="ECO:0007669"/>
    <property type="project" value="TreeGrafter"/>
</dbReference>
<dbReference type="PANTHER" id="PTHR19853">
    <property type="entry name" value="WD REPEAT CONTAINING PROTEIN 3 WDR3"/>
    <property type="match status" value="1"/>
</dbReference>
<dbReference type="InterPro" id="IPR001680">
    <property type="entry name" value="WD40_rpt"/>
</dbReference>
<comment type="similarity">
    <text evidence="5">Belongs to the WD repeat WDR3/UTP12 family.</text>
</comment>
<dbReference type="InterPro" id="IPR015943">
    <property type="entry name" value="WD40/YVTN_repeat-like_dom_sf"/>
</dbReference>
<dbReference type="GO" id="GO:0032040">
    <property type="term" value="C:small-subunit processome"/>
    <property type="evidence" value="ECO:0007669"/>
    <property type="project" value="TreeGrafter"/>
</dbReference>
<evidence type="ECO:0000313" key="10">
    <source>
        <dbReference type="Proteomes" id="UP000243723"/>
    </source>
</evidence>
<dbReference type="InterPro" id="IPR019775">
    <property type="entry name" value="WD40_repeat_CS"/>
</dbReference>
<keyword evidence="10" id="KW-1185">Reference proteome</keyword>
<keyword evidence="2 6" id="KW-0853">WD repeat</keyword>
<dbReference type="Pfam" id="PF04003">
    <property type="entry name" value="Utp12"/>
    <property type="match status" value="1"/>
</dbReference>
<feature type="repeat" description="WD" evidence="6">
    <location>
        <begin position="192"/>
        <end position="218"/>
    </location>
</feature>
<dbReference type="STRING" id="40998.A0A2P8AK77"/>
<dbReference type="SUPFAM" id="SSF50978">
    <property type="entry name" value="WD40 repeat-like"/>
    <property type="match status" value="2"/>
</dbReference>
<evidence type="ECO:0000256" key="7">
    <source>
        <dbReference type="SAM" id="MobiDB-lite"/>
    </source>
</evidence>
<dbReference type="PRINTS" id="PR00320">
    <property type="entry name" value="GPROTEINBRPT"/>
</dbReference>
<dbReference type="GO" id="GO:0030490">
    <property type="term" value="P:maturation of SSU-rRNA"/>
    <property type="evidence" value="ECO:0007669"/>
    <property type="project" value="TreeGrafter"/>
</dbReference>
<feature type="repeat" description="WD" evidence="6">
    <location>
        <begin position="111"/>
        <end position="152"/>
    </location>
</feature>
<evidence type="ECO:0000313" key="9">
    <source>
        <dbReference type="EMBL" id="PSK60847.1"/>
    </source>
</evidence>
<evidence type="ECO:0000256" key="5">
    <source>
        <dbReference type="ARBA" id="ARBA00038229"/>
    </source>
</evidence>
<evidence type="ECO:0000256" key="3">
    <source>
        <dbReference type="ARBA" id="ARBA00022737"/>
    </source>
</evidence>
<dbReference type="PROSITE" id="PS00678">
    <property type="entry name" value="WD_REPEATS_1"/>
    <property type="match status" value="3"/>
</dbReference>
<evidence type="ECO:0000256" key="6">
    <source>
        <dbReference type="PROSITE-ProRule" id="PRU00221"/>
    </source>
</evidence>
<dbReference type="PANTHER" id="PTHR19853:SF0">
    <property type="entry name" value="WD REPEAT-CONTAINING PROTEIN 3"/>
    <property type="match status" value="1"/>
</dbReference>
<evidence type="ECO:0000256" key="4">
    <source>
        <dbReference type="ARBA" id="ARBA00023242"/>
    </source>
</evidence>
<feature type="region of interest" description="Disordered" evidence="7">
    <location>
        <begin position="326"/>
        <end position="354"/>
    </location>
</feature>
<evidence type="ECO:0000256" key="1">
    <source>
        <dbReference type="ARBA" id="ARBA00004604"/>
    </source>
</evidence>
<dbReference type="Pfam" id="PF25173">
    <property type="entry name" value="Beta-prop_WDR3_1st"/>
    <property type="match status" value="1"/>
</dbReference>
<reference evidence="9 10" key="1">
    <citation type="submission" date="2017-05" db="EMBL/GenBank/DDBJ databases">
        <title>Draft genome sequence of Elsinoe australis.</title>
        <authorList>
            <person name="Cheng Q."/>
        </authorList>
    </citation>
    <scope>NUCLEOTIDE SEQUENCE [LARGE SCALE GENOMIC DNA]</scope>
    <source>
        <strain evidence="9 10">NL1</strain>
    </source>
</reference>
<dbReference type="Proteomes" id="UP000243723">
    <property type="component" value="Unassembled WGS sequence"/>
</dbReference>
<dbReference type="CDD" id="cd00200">
    <property type="entry name" value="WD40"/>
    <property type="match status" value="1"/>
</dbReference>
<evidence type="ECO:0000256" key="2">
    <source>
        <dbReference type="ARBA" id="ARBA00022574"/>
    </source>
</evidence>
<comment type="caution">
    <text evidence="9">The sequence shown here is derived from an EMBL/GenBank/DDBJ whole genome shotgun (WGS) entry which is preliminary data.</text>
</comment>
<dbReference type="InterPro" id="IPR020472">
    <property type="entry name" value="WD40_PAC1"/>
</dbReference>
<dbReference type="Gene3D" id="2.130.10.10">
    <property type="entry name" value="YVTN repeat-like/Quinoprotein amine dehydrogenase"/>
    <property type="match status" value="5"/>
</dbReference>
<dbReference type="Pfam" id="PF25172">
    <property type="entry name" value="Beta-prop_WDR3_2nd"/>
    <property type="match status" value="1"/>
</dbReference>
<feature type="repeat" description="WD" evidence="6">
    <location>
        <begin position="695"/>
        <end position="728"/>
    </location>
</feature>
<evidence type="ECO:0000259" key="8">
    <source>
        <dbReference type="Pfam" id="PF04003"/>
    </source>
</evidence>
<keyword evidence="3" id="KW-0677">Repeat</keyword>
<organism evidence="9 10">
    <name type="scientific">Elsinoe australis</name>
    <dbReference type="NCBI Taxonomy" id="40998"/>
    <lineage>
        <taxon>Eukaryota</taxon>
        <taxon>Fungi</taxon>
        <taxon>Dikarya</taxon>
        <taxon>Ascomycota</taxon>
        <taxon>Pezizomycotina</taxon>
        <taxon>Dothideomycetes</taxon>
        <taxon>Dothideomycetidae</taxon>
        <taxon>Myriangiales</taxon>
        <taxon>Elsinoaceae</taxon>
        <taxon>Elsinoe</taxon>
    </lineage>
</organism>
<dbReference type="PROSITE" id="PS50082">
    <property type="entry name" value="WD_REPEATS_2"/>
    <property type="match status" value="8"/>
</dbReference>
<feature type="region of interest" description="Disordered" evidence="7">
    <location>
        <begin position="168"/>
        <end position="190"/>
    </location>
</feature>
<feature type="region of interest" description="Disordered" evidence="7">
    <location>
        <begin position="403"/>
        <end position="422"/>
    </location>
</feature>
<keyword evidence="4" id="KW-0539">Nucleus</keyword>
<gene>
    <name evidence="9" type="ORF">B9Z65_997</name>
</gene>
<dbReference type="PROSITE" id="PS50294">
    <property type="entry name" value="WD_REPEATS_REGION"/>
    <property type="match status" value="4"/>
</dbReference>
<sequence length="968" mass="108104">MVKSYRKYEHTATFGVVASANSNIVWTERETYSSSIRATGSGKAYVGANEEVLCWDVKKGELLSKWRDSDCSAQVTSITQCAAQKELLATGYSDGSIRVWDDISATVLVTFNGHRSAVTHLVFDREGLRLASGSKDTDVIIWNMLSESAEFRLRGHKDQITGLTFLRTPTTNSADAESQDDNGEKPEPQEAEERFLLSTSKDALVKLWDLSSPHCIETHAVQTNGECWALDLSPEDRVFVTAGNDGEMKVWTIDLEGLTSFGQSSTANGKVRYLSDMGVLLRSTKDRTTNVSFHRSGAYVAFHGSEKAVEIFRVRSSDEVRRALVRKRRRRKEKAAEKGQQTEETDGADLGTPEVSDVFVPHVIVRTGGRVRSAVWAHNKSTKRLSLLASCSNNQLEMFEVETRQEKQKSSDDLPDYNKSLSVDNQGHRTDIRALAISSDDRMLASASAGLLKIWNVRTQSCLRTVECGQALCCTFLPGDKIVLLGTKTGELELYDIASSTLIDKFQAHEGAVWALQVHPDGRSVVTGGADKSAKFWNFDIVQEEIPGTKRTRAQLKLTQTRVLKVADDVLSLCFSPDSRLLALSTLDNTVKVFFVDSLKLFLTLYGHKLPVLSMSISSDSKLIATSSADKNVRIWGLDFGDCHKAFFAHQDSVMQVLFIPHPVEAEEKHIFFSASKDSVVKSWDGDKFEQIQKMEGHHGEVWAMVVSRTGEKVITASHDKSIRVWDVGDDLIFLEEERERELEQTYEATLAAQMDRDLQTGEDGQEQDEVAAASKQTITTLTYGERIMEALDIGNADRAVVQEWERQRQNNPNMAPPQRNPLFMALGGISAEQHVLNTIGKVPTSALNDALLLIPFSTLPTLFSFLAYFFQQRMKPDLSWRVFYFLLQAHNTQLVASKQLKTVMNNVFDAYGQWIKEEKGVLGFNAAALNVMGREVREGEVRGLEDEEEETLRLERGRKKRAFASVA</sequence>
<feature type="repeat" description="WD" evidence="6">
    <location>
        <begin position="229"/>
        <end position="254"/>
    </location>
</feature>
<feature type="repeat" description="WD" evidence="6">
    <location>
        <begin position="506"/>
        <end position="540"/>
    </location>
</feature>